<dbReference type="RefSeq" id="WP_135371878.1">
    <property type="nucleotide sequence ID" value="NZ_RKLY01000008.1"/>
</dbReference>
<keyword evidence="3" id="KW-1185">Reference proteome</keyword>
<feature type="transmembrane region" description="Helical" evidence="1">
    <location>
        <begin position="7"/>
        <end position="27"/>
    </location>
</feature>
<dbReference type="EMBL" id="RKLY01000008">
    <property type="protein sequence ID" value="TGD23938.1"/>
    <property type="molecule type" value="Genomic_DNA"/>
</dbReference>
<dbReference type="AlphaFoldDB" id="A0A4Z0JM18"/>
<dbReference type="OrthoDB" id="2328320at2"/>
<organism evidence="2 3">
    <name type="scientific">Companilactobacillus suantsaicola</name>
    <dbReference type="NCBI Taxonomy" id="2487723"/>
    <lineage>
        <taxon>Bacteria</taxon>
        <taxon>Bacillati</taxon>
        <taxon>Bacillota</taxon>
        <taxon>Bacilli</taxon>
        <taxon>Lactobacillales</taxon>
        <taxon>Lactobacillaceae</taxon>
        <taxon>Companilactobacillus</taxon>
    </lineage>
</organism>
<accession>A0A4Z0JM18</accession>
<comment type="caution">
    <text evidence="2">The sequence shown here is derived from an EMBL/GenBank/DDBJ whole genome shotgun (WGS) entry which is preliminary data.</text>
</comment>
<evidence type="ECO:0000313" key="2">
    <source>
        <dbReference type="EMBL" id="TGD23938.1"/>
    </source>
</evidence>
<protein>
    <submittedName>
        <fullName evidence="2">Uncharacterized protein</fullName>
    </submittedName>
</protein>
<name>A0A4Z0JM18_9LACO</name>
<gene>
    <name evidence="2" type="ORF">EGT49_04385</name>
</gene>
<dbReference type="Proteomes" id="UP000298021">
    <property type="component" value="Unassembled WGS sequence"/>
</dbReference>
<evidence type="ECO:0000313" key="3">
    <source>
        <dbReference type="Proteomes" id="UP000298021"/>
    </source>
</evidence>
<sequence>MTTKNVKFMKVTVMAVMAVLLMILFVLQSRYSIPLAALFAVMIAVYSENHISKKHTFKYTM</sequence>
<evidence type="ECO:0000256" key="1">
    <source>
        <dbReference type="SAM" id="Phobius"/>
    </source>
</evidence>
<proteinExistence type="predicted"/>
<keyword evidence="1" id="KW-0812">Transmembrane</keyword>
<reference evidence="2 3" key="1">
    <citation type="submission" date="2018-10" db="EMBL/GenBank/DDBJ databases">
        <title>Lactobacillus sp. R7 and Lactobacillus sp. R19 isolated from fermented mustard green product of Taiwan.</title>
        <authorList>
            <person name="Lin S.-T."/>
        </authorList>
    </citation>
    <scope>NUCLEOTIDE SEQUENCE [LARGE SCALE GENOMIC DNA]</scope>
    <source>
        <strain evidence="2 3">BCRC 81127</strain>
    </source>
</reference>
<feature type="transmembrane region" description="Helical" evidence="1">
    <location>
        <begin position="33"/>
        <end position="51"/>
    </location>
</feature>
<keyword evidence="1" id="KW-0472">Membrane</keyword>
<keyword evidence="1" id="KW-1133">Transmembrane helix</keyword>